<dbReference type="EMBL" id="BGPR01016520">
    <property type="protein sequence ID" value="GBN73316.1"/>
    <property type="molecule type" value="Genomic_DNA"/>
</dbReference>
<evidence type="ECO:0000313" key="4">
    <source>
        <dbReference type="Proteomes" id="UP000499080"/>
    </source>
</evidence>
<evidence type="ECO:0000313" key="3">
    <source>
        <dbReference type="EMBL" id="GBN73316.1"/>
    </source>
</evidence>
<proteinExistence type="predicted"/>
<comment type="caution">
    <text evidence="3">The sequence shown here is derived from an EMBL/GenBank/DDBJ whole genome shotgun (WGS) entry which is preliminary data.</text>
</comment>
<dbReference type="Pfam" id="PF16087">
    <property type="entry name" value="DUF4817"/>
    <property type="match status" value="1"/>
</dbReference>
<organism evidence="3 4">
    <name type="scientific">Araneus ventricosus</name>
    <name type="common">Orbweaver spider</name>
    <name type="synonym">Epeira ventricosa</name>
    <dbReference type="NCBI Taxonomy" id="182803"/>
    <lineage>
        <taxon>Eukaryota</taxon>
        <taxon>Metazoa</taxon>
        <taxon>Ecdysozoa</taxon>
        <taxon>Arthropoda</taxon>
        <taxon>Chelicerata</taxon>
        <taxon>Arachnida</taxon>
        <taxon>Araneae</taxon>
        <taxon>Araneomorphae</taxon>
        <taxon>Entelegynae</taxon>
        <taxon>Araneoidea</taxon>
        <taxon>Araneidae</taxon>
        <taxon>Araneus</taxon>
    </lineage>
</organism>
<feature type="domain" description="DUF4817" evidence="2">
    <location>
        <begin position="3"/>
        <end position="56"/>
    </location>
</feature>
<reference evidence="3 4" key="1">
    <citation type="journal article" date="2019" name="Sci. Rep.">
        <title>Orb-weaving spider Araneus ventricosus genome elucidates the spidroin gene catalogue.</title>
        <authorList>
            <person name="Kono N."/>
            <person name="Nakamura H."/>
            <person name="Ohtoshi R."/>
            <person name="Moran D.A.P."/>
            <person name="Shinohara A."/>
            <person name="Yoshida Y."/>
            <person name="Fujiwara M."/>
            <person name="Mori M."/>
            <person name="Tomita M."/>
            <person name="Arakawa K."/>
        </authorList>
    </citation>
    <scope>NUCLEOTIDE SEQUENCE [LARGE SCALE GENOMIC DNA]</scope>
</reference>
<feature type="region of interest" description="Disordered" evidence="1">
    <location>
        <begin position="91"/>
        <end position="118"/>
    </location>
</feature>
<dbReference type="AlphaFoldDB" id="A0A4Y2RCZ3"/>
<evidence type="ECO:0000259" key="2">
    <source>
        <dbReference type="Pfam" id="PF16087"/>
    </source>
</evidence>
<dbReference type="OrthoDB" id="9986190at2759"/>
<dbReference type="InterPro" id="IPR032135">
    <property type="entry name" value="DUF4817"/>
</dbReference>
<name>A0A4Y2RCZ3_ARAVE</name>
<evidence type="ECO:0000256" key="1">
    <source>
        <dbReference type="SAM" id="MobiDB-lite"/>
    </source>
</evidence>
<keyword evidence="4" id="KW-1185">Reference proteome</keyword>
<accession>A0A4Y2RCZ3</accession>
<feature type="compositionally biased region" description="Basic and acidic residues" evidence="1">
    <location>
        <begin position="94"/>
        <end position="118"/>
    </location>
</feature>
<sequence>MYSIEQRVFLALEYHRLEHSLTATRRSFQKRFNVPKGPDAKTILKLFAKFERTGSVDDNRMGNVGPRQIVVTPENVAKVSGIVQQNPRNTVRRITSETDLKRSSTPKNIEKQPTDVSI</sequence>
<gene>
    <name evidence="3" type="ORF">AVEN_85540_1</name>
</gene>
<protein>
    <recommendedName>
        <fullName evidence="2">DUF4817 domain-containing protein</fullName>
    </recommendedName>
</protein>
<dbReference type="Proteomes" id="UP000499080">
    <property type="component" value="Unassembled WGS sequence"/>
</dbReference>